<evidence type="ECO:0000313" key="3">
    <source>
        <dbReference type="Proteomes" id="UP001056035"/>
    </source>
</evidence>
<dbReference type="EMBL" id="CP098502">
    <property type="protein sequence ID" value="UTI66927.1"/>
    <property type="molecule type" value="Genomic_DNA"/>
</dbReference>
<organism evidence="2 3">
    <name type="scientific">Paraconexibacter antarcticus</name>
    <dbReference type="NCBI Taxonomy" id="2949664"/>
    <lineage>
        <taxon>Bacteria</taxon>
        <taxon>Bacillati</taxon>
        <taxon>Actinomycetota</taxon>
        <taxon>Thermoleophilia</taxon>
        <taxon>Solirubrobacterales</taxon>
        <taxon>Paraconexibacteraceae</taxon>
        <taxon>Paraconexibacter</taxon>
    </lineage>
</organism>
<sequence>MYLIAMALSGLVIGGLARLSLPGRDPMSIWATMGLGIAGSLIGALVVLLIAGSSYGAGLPVSIACSSLILYVVRRRRGGGLTDPGIR</sequence>
<reference evidence="2 3" key="1">
    <citation type="submission" date="2022-06" db="EMBL/GenBank/DDBJ databases">
        <title>Paraconexibacter antarcticus.</title>
        <authorList>
            <person name="Kim C.S."/>
        </authorList>
    </citation>
    <scope>NUCLEOTIDE SEQUENCE [LARGE SCALE GENOMIC DNA]</scope>
    <source>
        <strain evidence="2 3">02-257</strain>
    </source>
</reference>
<dbReference type="Proteomes" id="UP001056035">
    <property type="component" value="Chromosome"/>
</dbReference>
<keyword evidence="1" id="KW-0472">Membrane</keyword>
<evidence type="ECO:0008006" key="4">
    <source>
        <dbReference type="Google" id="ProtNLM"/>
    </source>
</evidence>
<keyword evidence="1" id="KW-0812">Transmembrane</keyword>
<keyword evidence="3" id="KW-1185">Reference proteome</keyword>
<name>A0ABY5E263_9ACTN</name>
<proteinExistence type="predicted"/>
<keyword evidence="1" id="KW-1133">Transmembrane helix</keyword>
<evidence type="ECO:0000313" key="2">
    <source>
        <dbReference type="EMBL" id="UTI66927.1"/>
    </source>
</evidence>
<dbReference type="RefSeq" id="WP_254573579.1">
    <property type="nucleotide sequence ID" value="NZ_CP098502.1"/>
</dbReference>
<gene>
    <name evidence="2" type="ORF">NBH00_12130</name>
</gene>
<protein>
    <recommendedName>
        <fullName evidence="4">GlsB/YeaQ/YmgE family stress response membrane protein</fullName>
    </recommendedName>
</protein>
<evidence type="ECO:0000256" key="1">
    <source>
        <dbReference type="SAM" id="Phobius"/>
    </source>
</evidence>
<feature type="transmembrane region" description="Helical" evidence="1">
    <location>
        <begin position="57"/>
        <end position="73"/>
    </location>
</feature>
<accession>A0ABY5E263</accession>
<feature type="transmembrane region" description="Helical" evidence="1">
    <location>
        <begin position="29"/>
        <end position="50"/>
    </location>
</feature>